<evidence type="ECO:0000313" key="3">
    <source>
        <dbReference type="Proteomes" id="UP000002497"/>
    </source>
</evidence>
<proteinExistence type="predicted"/>
<evidence type="ECO:0000256" key="1">
    <source>
        <dbReference type="SAM" id="MobiDB-lite"/>
    </source>
</evidence>
<dbReference type="VEuPathDB" id="FungiDB:CPSG_05592"/>
<organism evidence="3">
    <name type="scientific">Coccidioides posadasii (strain RMSCC 757 / Silveira)</name>
    <name type="common">Valley fever fungus</name>
    <dbReference type="NCBI Taxonomy" id="443226"/>
    <lineage>
        <taxon>Eukaryota</taxon>
        <taxon>Fungi</taxon>
        <taxon>Dikarya</taxon>
        <taxon>Ascomycota</taxon>
        <taxon>Pezizomycotina</taxon>
        <taxon>Eurotiomycetes</taxon>
        <taxon>Eurotiomycetidae</taxon>
        <taxon>Onygenales</taxon>
        <taxon>Onygenaceae</taxon>
        <taxon>Coccidioides</taxon>
    </lineage>
</organism>
<dbReference type="AlphaFoldDB" id="E9D6T3"/>
<dbReference type="HOGENOM" id="CLU_871552_0_0_1"/>
<dbReference type="Proteomes" id="UP000002497">
    <property type="component" value="Unassembled WGS sequence"/>
</dbReference>
<dbReference type="EMBL" id="GL636493">
    <property type="protein sequence ID" value="EFW17955.1"/>
    <property type="molecule type" value="Genomic_DNA"/>
</dbReference>
<reference evidence="3" key="1">
    <citation type="journal article" date="2010" name="Genome Res.">
        <title>Population genomic sequencing of Coccidioides fungi reveals recent hybridization and transposon control.</title>
        <authorList>
            <person name="Neafsey D.E."/>
            <person name="Barker B.M."/>
            <person name="Sharpton T.J."/>
            <person name="Stajich J.E."/>
            <person name="Park D.J."/>
            <person name="Whiston E."/>
            <person name="Hung C.-Y."/>
            <person name="McMahan C."/>
            <person name="White J."/>
            <person name="Sykes S."/>
            <person name="Heiman D."/>
            <person name="Young S."/>
            <person name="Zeng Q."/>
            <person name="Abouelleil A."/>
            <person name="Aftuck L."/>
            <person name="Bessette D."/>
            <person name="Brown A."/>
            <person name="FitzGerald M."/>
            <person name="Lui A."/>
            <person name="Macdonald J.P."/>
            <person name="Priest M."/>
            <person name="Orbach M.J."/>
            <person name="Galgiani J.N."/>
            <person name="Kirkland T.N."/>
            <person name="Cole G.T."/>
            <person name="Birren B.W."/>
            <person name="Henn M.R."/>
            <person name="Taylor J.W."/>
            <person name="Rounsley S.D."/>
        </authorList>
    </citation>
    <scope>NUCLEOTIDE SEQUENCE [LARGE SCALE GENOMIC DNA]</scope>
    <source>
        <strain evidence="3">RMSCC 757 / Silveira</strain>
    </source>
</reference>
<sequence>MDPRWSPPPFKTYRPNPCRPPSLTVIYRASPVTLPSSEYHIAYLQSPYADTSLERCIVAPIEEIRCPCLKRLGHTIGQRGNSAESVIRRTRERPLLSWAKMELVHVFITAPTVGFVGVMPSQIPVSATIPPNQQGRASLRGFAVSLSSLSPHKPSLSPSSRLPSLASSSSSSPNFTSIHFASFTTLSSLSLYASSSTLLSVSSLFLLRFPPSTPEYTTAPLLTPGSGSTSTPHLSPSPSPHHPSQNPSPFPSFSFSFFTFLSFAPLFHSFSVFNYFRVLSPGILASPLPPSSSGFPSQSRPWFVQGLKADNFGATGQQD</sequence>
<feature type="region of interest" description="Disordered" evidence="1">
    <location>
        <begin position="218"/>
        <end position="245"/>
    </location>
</feature>
<name>E9D6T3_COCPS</name>
<keyword evidence="3" id="KW-1185">Reference proteome</keyword>
<reference evidence="3" key="2">
    <citation type="submission" date="2010-03" db="EMBL/GenBank/DDBJ databases">
        <title>The genome sequence of Coccidioides posadasii strain Silveira.</title>
        <authorList>
            <consortium name="The Broad Institute Genome Sequencing Center for Infectious Disease"/>
            <person name="Neafsey D."/>
            <person name="Orbach M."/>
            <person name="Henn M.R."/>
            <person name="Cole G.T."/>
            <person name="Galgiani J."/>
            <person name="Gardner M.J."/>
            <person name="Kirkland T.N."/>
            <person name="Taylor J.W."/>
            <person name="Young S.K."/>
            <person name="Zeng Q."/>
            <person name="Koehrsen M."/>
            <person name="Alvarado L."/>
            <person name="Berlin A."/>
            <person name="Borenstein D."/>
            <person name="Chapman S.B."/>
            <person name="Chen Z."/>
            <person name="Engels R."/>
            <person name="Freedman E."/>
            <person name="Gellesch M."/>
            <person name="Goldberg J."/>
            <person name="Griggs A."/>
            <person name="Gujja S."/>
            <person name="Heilman E."/>
            <person name="Heiman D."/>
            <person name="Howarth C."/>
            <person name="Jen D."/>
            <person name="Larson L."/>
            <person name="Mehta T."/>
            <person name="Neiman D."/>
            <person name="Park D."/>
            <person name="Pearson M."/>
            <person name="Richards J."/>
            <person name="Roberts A."/>
            <person name="Saif S."/>
            <person name="Shea T."/>
            <person name="Shenoy N."/>
            <person name="Sisk P."/>
            <person name="Stolte C."/>
            <person name="Sykes S."/>
            <person name="Walk T."/>
            <person name="White J."/>
            <person name="Yandava C."/>
            <person name="Haas B."/>
            <person name="Nusbaum C."/>
            <person name="Birren B."/>
        </authorList>
    </citation>
    <scope>NUCLEOTIDE SEQUENCE [LARGE SCALE GENOMIC DNA]</scope>
    <source>
        <strain evidence="3">RMSCC 757 / Silveira</strain>
    </source>
</reference>
<gene>
    <name evidence="2" type="ORF">CPSG_05592</name>
</gene>
<protein>
    <submittedName>
        <fullName evidence="2">Uncharacterized protein</fullName>
    </submittedName>
</protein>
<accession>E9D6T3</accession>
<feature type="compositionally biased region" description="Pro residues" evidence="1">
    <location>
        <begin position="235"/>
        <end position="245"/>
    </location>
</feature>
<feature type="compositionally biased region" description="Low complexity" evidence="1">
    <location>
        <begin position="220"/>
        <end position="234"/>
    </location>
</feature>
<evidence type="ECO:0000313" key="2">
    <source>
        <dbReference type="EMBL" id="EFW17955.1"/>
    </source>
</evidence>